<dbReference type="AlphaFoldDB" id="A0A6G0XYU6"/>
<dbReference type="InterPro" id="IPR036899">
    <property type="entry name" value="Ribosomal_uL13_sf"/>
</dbReference>
<dbReference type="Gene3D" id="6.10.250.3250">
    <property type="match status" value="1"/>
</dbReference>
<dbReference type="SUPFAM" id="SSF52161">
    <property type="entry name" value="Ribosomal protein L13"/>
    <property type="match status" value="2"/>
</dbReference>
<dbReference type="GO" id="GO:0003729">
    <property type="term" value="F:mRNA binding"/>
    <property type="evidence" value="ECO:0007669"/>
    <property type="project" value="TreeGrafter"/>
</dbReference>
<proteinExistence type="inferred from homology"/>
<organism evidence="4 5">
    <name type="scientific">Aphanomyces euteiches</name>
    <dbReference type="NCBI Taxonomy" id="100861"/>
    <lineage>
        <taxon>Eukaryota</taxon>
        <taxon>Sar</taxon>
        <taxon>Stramenopiles</taxon>
        <taxon>Oomycota</taxon>
        <taxon>Saprolegniomycetes</taxon>
        <taxon>Saprolegniales</taxon>
        <taxon>Verrucalvaceae</taxon>
        <taxon>Aphanomyces</taxon>
    </lineage>
</organism>
<dbReference type="GO" id="GO:0003735">
    <property type="term" value="F:structural constituent of ribosome"/>
    <property type="evidence" value="ECO:0007669"/>
    <property type="project" value="InterPro"/>
</dbReference>
<dbReference type="PANTHER" id="PTHR11545:SF3">
    <property type="entry name" value="LARGE RIBOSOMAL SUBUNIT PROTEIN UL13"/>
    <property type="match status" value="1"/>
</dbReference>
<dbReference type="PANTHER" id="PTHR11545">
    <property type="entry name" value="RIBOSOMAL PROTEIN L13"/>
    <property type="match status" value="1"/>
</dbReference>
<evidence type="ECO:0000256" key="3">
    <source>
        <dbReference type="ARBA" id="ARBA00023274"/>
    </source>
</evidence>
<dbReference type="EMBL" id="VJMJ01000001">
    <property type="protein sequence ID" value="KAF0745697.1"/>
    <property type="molecule type" value="Genomic_DNA"/>
</dbReference>
<dbReference type="NCBIfam" id="TIGR01077">
    <property type="entry name" value="L13_A_E"/>
    <property type="match status" value="1"/>
</dbReference>
<evidence type="ECO:0000256" key="2">
    <source>
        <dbReference type="ARBA" id="ARBA00022980"/>
    </source>
</evidence>
<dbReference type="VEuPathDB" id="FungiDB:AeMF1_011175"/>
<evidence type="ECO:0000256" key="1">
    <source>
        <dbReference type="ARBA" id="ARBA00006227"/>
    </source>
</evidence>
<dbReference type="InterPro" id="IPR005755">
    <property type="entry name" value="Ribosomal_uL13_euk/arc"/>
</dbReference>
<comment type="caution">
    <text evidence="4">The sequence shown here is derived from an EMBL/GenBank/DDBJ whole genome shotgun (WGS) entry which is preliminary data.</text>
</comment>
<gene>
    <name evidence="4" type="ORF">Ae201684_000147</name>
</gene>
<keyword evidence="2" id="KW-0689">Ribosomal protein</keyword>
<keyword evidence="5" id="KW-1185">Reference proteome</keyword>
<keyword evidence="3" id="KW-0687">Ribonucleoprotein</keyword>
<sequence length="279" mass="30774">MPFEKPVVIDCRAHLLGRLASLVAKELLLGQHVVAVRCEELNISGSHCVGAALSCNDGGVGCASGVSRYAYKIMECGSSCGCSGRRRPHGGFPLGNLPTQTCKSRCVQAFPLTSTHVDVMNVVVRNKVKFLQFLNKKSCTNPKKGPIHYRAPSRMFWRTVRGMLPHKTARGTAALQRLKVFDGVPAPYDKVKRMVVPDALRVLRLKANRRYTNLGQLSSEVGWRHKALVARLEAKRIVRSEAYYKKKLEQGKAVAAATAKVAAEHKELRPTLEKFGLTL</sequence>
<dbReference type="InterPro" id="IPR005822">
    <property type="entry name" value="Ribosomal_uL13"/>
</dbReference>
<comment type="similarity">
    <text evidence="1">Belongs to the universal ribosomal protein uL13 family.</text>
</comment>
<dbReference type="GO" id="GO:0022625">
    <property type="term" value="C:cytosolic large ribosomal subunit"/>
    <property type="evidence" value="ECO:0007669"/>
    <property type="project" value="TreeGrafter"/>
</dbReference>
<evidence type="ECO:0000313" key="5">
    <source>
        <dbReference type="Proteomes" id="UP000481153"/>
    </source>
</evidence>
<dbReference type="Pfam" id="PF00572">
    <property type="entry name" value="Ribosomal_L13"/>
    <property type="match status" value="2"/>
</dbReference>
<dbReference type="CDD" id="cd00392">
    <property type="entry name" value="Ribosomal_L13"/>
    <property type="match status" value="1"/>
</dbReference>
<reference evidence="4 5" key="1">
    <citation type="submission" date="2019-07" db="EMBL/GenBank/DDBJ databases">
        <title>Genomics analysis of Aphanomyces spp. identifies a new class of oomycete effector associated with host adaptation.</title>
        <authorList>
            <person name="Gaulin E."/>
        </authorList>
    </citation>
    <scope>NUCLEOTIDE SEQUENCE [LARGE SCALE GENOMIC DNA]</scope>
    <source>
        <strain evidence="4 5">ATCC 201684</strain>
    </source>
</reference>
<dbReference type="Gene3D" id="3.90.1180.10">
    <property type="entry name" value="Ribosomal protein L13"/>
    <property type="match status" value="2"/>
</dbReference>
<protein>
    <recommendedName>
        <fullName evidence="6">60S ribosomal protein L13a</fullName>
    </recommendedName>
</protein>
<dbReference type="GO" id="GO:0006412">
    <property type="term" value="P:translation"/>
    <property type="evidence" value="ECO:0007669"/>
    <property type="project" value="InterPro"/>
</dbReference>
<name>A0A6G0XYU6_9STRA</name>
<evidence type="ECO:0000313" key="4">
    <source>
        <dbReference type="EMBL" id="KAF0745697.1"/>
    </source>
</evidence>
<dbReference type="Proteomes" id="UP000481153">
    <property type="component" value="Unassembled WGS sequence"/>
</dbReference>
<accession>A0A6G0XYU6</accession>
<dbReference type="GO" id="GO:0017148">
    <property type="term" value="P:negative regulation of translation"/>
    <property type="evidence" value="ECO:0007669"/>
    <property type="project" value="TreeGrafter"/>
</dbReference>
<evidence type="ECO:0008006" key="6">
    <source>
        <dbReference type="Google" id="ProtNLM"/>
    </source>
</evidence>